<dbReference type="KEGG" id="scs:Sta7437_2878"/>
<gene>
    <name evidence="4" type="ordered locus">Sta7437_2878</name>
</gene>
<dbReference type="InterPro" id="IPR009003">
    <property type="entry name" value="Peptidase_S1_PA"/>
</dbReference>
<comment type="similarity">
    <text evidence="1">Belongs to the peptidase S1C family.</text>
</comment>
<evidence type="ECO:0000256" key="2">
    <source>
        <dbReference type="ARBA" id="ARBA00022670"/>
    </source>
</evidence>
<evidence type="ECO:0000313" key="5">
    <source>
        <dbReference type="Proteomes" id="UP000010473"/>
    </source>
</evidence>
<accession>K9XV29</accession>
<protein>
    <submittedName>
        <fullName evidence="4">Peptidase S1 and S6, chymotrypsin/Hap</fullName>
    </submittedName>
</protein>
<dbReference type="InterPro" id="IPR043504">
    <property type="entry name" value="Peptidase_S1_PA_chymotrypsin"/>
</dbReference>
<keyword evidence="2" id="KW-0645">Protease</keyword>
<dbReference type="InterPro" id="IPR051201">
    <property type="entry name" value="Chloro_Bact_Ser_Proteases"/>
</dbReference>
<dbReference type="STRING" id="111780.Sta7437_2878"/>
<sequence>MITSFLGGLLSFFHSQLIPKIEQKPNHIANLQLQLINNRFSQERSVEEIARQITVRIFTDSGLGSGAIIARQGQTYTILTNHHVVASSPNQTYTVLTDDGQRHQAQWLQSSQFGTLDVALLQFTSSNSYRVVKIGDSTQLSVGNVIYASGFPAWHFRREGNKITALEDTRHWGLRAFRVTKGIVGMLSKQALFGGYQIGYSNDVVEGMSGGPVLNEQAELIGINGMLKYPLQDTQAIVFVDGTTPSEQLFEQMETLSWAIPINDIHHQIETLIGESAVIENELLRE</sequence>
<dbReference type="PANTHER" id="PTHR43343">
    <property type="entry name" value="PEPTIDASE S12"/>
    <property type="match status" value="1"/>
</dbReference>
<keyword evidence="3" id="KW-0378">Hydrolase</keyword>
<evidence type="ECO:0000313" key="4">
    <source>
        <dbReference type="EMBL" id="AFZ36398.1"/>
    </source>
</evidence>
<dbReference type="AlphaFoldDB" id="K9XV29"/>
<dbReference type="eggNOG" id="COG0265">
    <property type="taxonomic scope" value="Bacteria"/>
</dbReference>
<dbReference type="OrthoDB" id="449254at2"/>
<name>K9XV29_STAC7</name>
<dbReference type="Pfam" id="PF13365">
    <property type="entry name" value="Trypsin_2"/>
    <property type="match status" value="1"/>
</dbReference>
<proteinExistence type="inferred from homology"/>
<dbReference type="RefSeq" id="WP_015194065.1">
    <property type="nucleotide sequence ID" value="NC_019748.1"/>
</dbReference>
<organism evidence="4 5">
    <name type="scientific">Stanieria cyanosphaera (strain ATCC 29371 / PCC 7437)</name>
    <dbReference type="NCBI Taxonomy" id="111780"/>
    <lineage>
        <taxon>Bacteria</taxon>
        <taxon>Bacillati</taxon>
        <taxon>Cyanobacteriota</taxon>
        <taxon>Cyanophyceae</taxon>
        <taxon>Pleurocapsales</taxon>
        <taxon>Dermocarpellaceae</taxon>
        <taxon>Stanieria</taxon>
    </lineage>
</organism>
<dbReference type="GO" id="GO:0008233">
    <property type="term" value="F:peptidase activity"/>
    <property type="evidence" value="ECO:0007669"/>
    <property type="project" value="UniProtKB-KW"/>
</dbReference>
<evidence type="ECO:0000256" key="1">
    <source>
        <dbReference type="ARBA" id="ARBA00010541"/>
    </source>
</evidence>
<reference evidence="5" key="1">
    <citation type="journal article" date="2013" name="Proc. Natl. Acad. Sci. U.S.A.">
        <title>Improving the coverage of the cyanobacterial phylum using diversity-driven genome sequencing.</title>
        <authorList>
            <person name="Shih P.M."/>
            <person name="Wu D."/>
            <person name="Latifi A."/>
            <person name="Axen S.D."/>
            <person name="Fewer D.P."/>
            <person name="Talla E."/>
            <person name="Calteau A."/>
            <person name="Cai F."/>
            <person name="Tandeau de Marsac N."/>
            <person name="Rippka R."/>
            <person name="Herdman M."/>
            <person name="Sivonen K."/>
            <person name="Coursin T."/>
            <person name="Laurent T."/>
            <person name="Goodwin L."/>
            <person name="Nolan M."/>
            <person name="Davenport K.W."/>
            <person name="Han C.S."/>
            <person name="Rubin E.M."/>
            <person name="Eisen J.A."/>
            <person name="Woyke T."/>
            <person name="Gugger M."/>
            <person name="Kerfeld C.A."/>
        </authorList>
    </citation>
    <scope>NUCLEOTIDE SEQUENCE [LARGE SCALE GENOMIC DNA]</scope>
    <source>
        <strain evidence="5">ATCC 29371 / PCC 7437</strain>
    </source>
</reference>
<dbReference type="Proteomes" id="UP000010473">
    <property type="component" value="Chromosome"/>
</dbReference>
<dbReference type="HOGENOM" id="CLU_072762_0_0_3"/>
<dbReference type="PANTHER" id="PTHR43343:SF3">
    <property type="entry name" value="PROTEASE DO-LIKE 8, CHLOROPLASTIC"/>
    <property type="match status" value="1"/>
</dbReference>
<dbReference type="SUPFAM" id="SSF50494">
    <property type="entry name" value="Trypsin-like serine proteases"/>
    <property type="match status" value="1"/>
</dbReference>
<keyword evidence="5" id="KW-1185">Reference proteome</keyword>
<evidence type="ECO:0000256" key="3">
    <source>
        <dbReference type="ARBA" id="ARBA00022801"/>
    </source>
</evidence>
<dbReference type="EMBL" id="CP003653">
    <property type="protein sequence ID" value="AFZ36398.1"/>
    <property type="molecule type" value="Genomic_DNA"/>
</dbReference>
<dbReference type="GO" id="GO:0006508">
    <property type="term" value="P:proteolysis"/>
    <property type="evidence" value="ECO:0007669"/>
    <property type="project" value="UniProtKB-KW"/>
</dbReference>
<dbReference type="Gene3D" id="2.40.10.10">
    <property type="entry name" value="Trypsin-like serine proteases"/>
    <property type="match status" value="2"/>
</dbReference>